<dbReference type="RefSeq" id="WP_086988588.1">
    <property type="nucleotide sequence ID" value="NZ_FJMZ01000007.1"/>
</dbReference>
<dbReference type="EMBL" id="FJMZ01000007">
    <property type="protein sequence ID" value="CZQ88625.1"/>
    <property type="molecule type" value="Genomic_DNA"/>
</dbReference>
<evidence type="ECO:0000313" key="2">
    <source>
        <dbReference type="EMBL" id="SFH77588.1"/>
    </source>
</evidence>
<evidence type="ECO:0000313" key="4">
    <source>
        <dbReference type="Proteomes" id="UP000199686"/>
    </source>
</evidence>
<proteinExistence type="predicted"/>
<protein>
    <submittedName>
        <fullName evidence="2">Uncharacterized protein</fullName>
    </submittedName>
</protein>
<dbReference type="Proteomes" id="UP000199686">
    <property type="component" value="Unassembled WGS sequence"/>
</dbReference>
<dbReference type="Proteomes" id="UP000195947">
    <property type="component" value="Unassembled WGS sequence"/>
</dbReference>
<gene>
    <name evidence="2" type="ORF">SAMN04488507_101443</name>
    <name evidence="1" type="ORF">TFLO_1033</name>
</gene>
<accession>A0AB38BHS6</accession>
<dbReference type="AlphaFoldDB" id="A0AB38BHS6"/>
<evidence type="ECO:0000313" key="3">
    <source>
        <dbReference type="Proteomes" id="UP000195947"/>
    </source>
</evidence>
<comment type="caution">
    <text evidence="2">The sequence shown here is derived from an EMBL/GenBank/DDBJ whole genome shotgun (WGS) entry which is preliminary data.</text>
</comment>
<organism evidence="2 4">
    <name type="scientific">Trichococcus flocculiformis</name>
    <dbReference type="NCBI Taxonomy" id="82803"/>
    <lineage>
        <taxon>Bacteria</taxon>
        <taxon>Bacillati</taxon>
        <taxon>Bacillota</taxon>
        <taxon>Bacilli</taxon>
        <taxon>Lactobacillales</taxon>
        <taxon>Carnobacteriaceae</taxon>
        <taxon>Trichococcus</taxon>
    </lineage>
</organism>
<evidence type="ECO:0000313" key="1">
    <source>
        <dbReference type="EMBL" id="CZQ88625.1"/>
    </source>
</evidence>
<reference evidence="1 3" key="1">
    <citation type="submission" date="2016-02" db="EMBL/GenBank/DDBJ databases">
        <authorList>
            <person name="Strepis N."/>
        </authorList>
    </citation>
    <scope>NUCLEOTIDE SEQUENCE [LARGE SCALE GENOMIC DNA]</scope>
    <source>
        <strain evidence="1">Trichococcus flocculiformis</strain>
    </source>
</reference>
<dbReference type="EMBL" id="FOQC01000014">
    <property type="protein sequence ID" value="SFH77588.1"/>
    <property type="molecule type" value="Genomic_DNA"/>
</dbReference>
<sequence length="107" mass="12690">MKRKRRIDTLTEDLGEEYSIRMIDGADCIYRKINSYCDIEISGALSRKRVPEMMVCVWDISLGDAVNPDNLLMRPLSLEYFWFQGFEELKKELPGIIEKYKNYKQEK</sequence>
<name>A0AB38BHS6_9LACT</name>
<reference evidence="2 4" key="2">
    <citation type="submission" date="2016-10" db="EMBL/GenBank/DDBJ databases">
        <authorList>
            <person name="Varghese N."/>
            <person name="Submissions S."/>
        </authorList>
    </citation>
    <scope>NUCLEOTIDE SEQUENCE [LARGE SCALE GENOMIC DNA]</scope>
    <source>
        <strain evidence="2 4">DSM 2094</strain>
    </source>
</reference>
<keyword evidence="3" id="KW-1185">Reference proteome</keyword>